<evidence type="ECO:0000259" key="10">
    <source>
        <dbReference type="Pfam" id="PF02775"/>
    </source>
</evidence>
<evidence type="ECO:0000256" key="3">
    <source>
        <dbReference type="ARBA" id="ARBA00001966"/>
    </source>
</evidence>
<evidence type="ECO:0000256" key="9">
    <source>
        <dbReference type="ARBA" id="ARBA00023052"/>
    </source>
</evidence>
<dbReference type="GO" id="GO:0045333">
    <property type="term" value="P:cellular respiration"/>
    <property type="evidence" value="ECO:0007669"/>
    <property type="project" value="UniProtKB-ARBA"/>
</dbReference>
<keyword evidence="4" id="KW-0479">Metal-binding</keyword>
<gene>
    <name evidence="12" type="ORF">A2406_01425</name>
</gene>
<dbReference type="PANTHER" id="PTHR48084:SF4">
    <property type="entry name" value="2-OXOGLUTARATE OXIDOREDUCTASE SUBUNIT KORB"/>
    <property type="match status" value="1"/>
</dbReference>
<dbReference type="SUPFAM" id="SSF52518">
    <property type="entry name" value="Thiamin diphosphate-binding fold (THDP-binding)"/>
    <property type="match status" value="1"/>
</dbReference>
<sequence length="285" mass="31228">MIEKDFNTSYKPSWCPGCGNFGIFIALKNALVELNIKPENVLLVAGVGCSGNGVNFLKAYGWHSLHGRALPTAVGAKLANKDLTVIVMAGDGDGYGEGMAHFIHAVRGNTNITYITHDNQLYALTTGQAAPTTDKGTQTKSTPGGLIEEKANPITLALSSGGSFVARGFSGDATHLKELLKKAILHQGFSLVDVFQPCVTFNKVNTFKYFFDRLYNLDKKEGYTTNDVLAAYKEAMVWGDKIAYGLFYEDKRPSYDKYLPQLNGPALVKRPMKVRNIEQLLKEFA</sequence>
<organism evidence="12 13">
    <name type="scientific">Candidatus Komeilibacteria bacterium RIFOXYC1_FULL_37_11</name>
    <dbReference type="NCBI Taxonomy" id="1798555"/>
    <lineage>
        <taxon>Bacteria</taxon>
        <taxon>Candidatus Komeiliibacteriota</taxon>
    </lineage>
</organism>
<feature type="domain" description="Pyruvate ferredoxin oxidoreductase beta subunit C-terminal" evidence="11">
    <location>
        <begin position="198"/>
        <end position="262"/>
    </location>
</feature>
<proteinExistence type="predicted"/>
<dbReference type="GO" id="GO:0046872">
    <property type="term" value="F:metal ion binding"/>
    <property type="evidence" value="ECO:0007669"/>
    <property type="project" value="UniProtKB-KW"/>
</dbReference>
<comment type="cofactor">
    <cofactor evidence="1">
        <name>Mg(2+)</name>
        <dbReference type="ChEBI" id="CHEBI:18420"/>
    </cofactor>
</comment>
<dbReference type="InterPro" id="IPR011896">
    <property type="entry name" value="OFOB"/>
</dbReference>
<reference evidence="12 13" key="1">
    <citation type="journal article" date="2016" name="Nat. Commun.">
        <title>Thousands of microbial genomes shed light on interconnected biogeochemical processes in an aquifer system.</title>
        <authorList>
            <person name="Anantharaman K."/>
            <person name="Brown C.T."/>
            <person name="Hug L.A."/>
            <person name="Sharon I."/>
            <person name="Castelle C.J."/>
            <person name="Probst A.J."/>
            <person name="Thomas B.C."/>
            <person name="Singh A."/>
            <person name="Wilkins M.J."/>
            <person name="Karaoz U."/>
            <person name="Brodie E.L."/>
            <person name="Williams K.H."/>
            <person name="Hubbard S.S."/>
            <person name="Banfield J.F."/>
        </authorList>
    </citation>
    <scope>NUCLEOTIDE SEQUENCE [LARGE SCALE GENOMIC DNA]</scope>
</reference>
<accession>A0A1G2BY81</accession>
<dbReference type="GO" id="GO:0030976">
    <property type="term" value="F:thiamine pyrophosphate binding"/>
    <property type="evidence" value="ECO:0007669"/>
    <property type="project" value="InterPro"/>
</dbReference>
<comment type="cofactor">
    <cofactor evidence="3">
        <name>[4Fe-4S] cluster</name>
        <dbReference type="ChEBI" id="CHEBI:49883"/>
    </cofactor>
</comment>
<keyword evidence="7" id="KW-0408">Iron</keyword>
<dbReference type="InterPro" id="IPR011766">
    <property type="entry name" value="TPP_enzyme_TPP-bd"/>
</dbReference>
<evidence type="ECO:0000256" key="6">
    <source>
        <dbReference type="ARBA" id="ARBA00023002"/>
    </source>
</evidence>
<dbReference type="CDD" id="cd03375">
    <property type="entry name" value="TPP_OGFOR"/>
    <property type="match status" value="1"/>
</dbReference>
<evidence type="ECO:0000313" key="12">
    <source>
        <dbReference type="EMBL" id="OGY94103.1"/>
    </source>
</evidence>
<dbReference type="Pfam" id="PF12367">
    <property type="entry name" value="PFO_beta_C"/>
    <property type="match status" value="1"/>
</dbReference>
<evidence type="ECO:0000256" key="4">
    <source>
        <dbReference type="ARBA" id="ARBA00022723"/>
    </source>
</evidence>
<dbReference type="InterPro" id="IPR029061">
    <property type="entry name" value="THDP-binding"/>
</dbReference>
<feature type="domain" description="Thiamine pyrophosphate enzyme TPP-binding" evidence="10">
    <location>
        <begin position="55"/>
        <end position="194"/>
    </location>
</feature>
<dbReference type="Gene3D" id="3.40.50.970">
    <property type="match status" value="1"/>
</dbReference>
<comment type="cofactor">
    <cofactor evidence="2">
        <name>thiamine diphosphate</name>
        <dbReference type="ChEBI" id="CHEBI:58937"/>
    </cofactor>
</comment>
<dbReference type="InterPro" id="IPR032686">
    <property type="entry name" value="PFO_beta_C"/>
</dbReference>
<keyword evidence="9" id="KW-0786">Thiamine pyrophosphate</keyword>
<dbReference type="NCBIfam" id="TIGR02177">
    <property type="entry name" value="PorB_KorB"/>
    <property type="match status" value="1"/>
</dbReference>
<keyword evidence="8" id="KW-0411">Iron-sulfur</keyword>
<evidence type="ECO:0000256" key="5">
    <source>
        <dbReference type="ARBA" id="ARBA00022842"/>
    </source>
</evidence>
<dbReference type="PANTHER" id="PTHR48084">
    <property type="entry name" value="2-OXOGLUTARATE OXIDOREDUCTASE SUBUNIT KORB-RELATED"/>
    <property type="match status" value="1"/>
</dbReference>
<evidence type="ECO:0000313" key="13">
    <source>
        <dbReference type="Proteomes" id="UP000177626"/>
    </source>
</evidence>
<dbReference type="Pfam" id="PF02775">
    <property type="entry name" value="TPP_enzyme_C"/>
    <property type="match status" value="1"/>
</dbReference>
<dbReference type="Proteomes" id="UP000177626">
    <property type="component" value="Unassembled WGS sequence"/>
</dbReference>
<evidence type="ECO:0000256" key="8">
    <source>
        <dbReference type="ARBA" id="ARBA00023014"/>
    </source>
</evidence>
<keyword evidence="5" id="KW-0460">Magnesium</keyword>
<comment type="caution">
    <text evidence="12">The sequence shown here is derived from an EMBL/GenBank/DDBJ whole genome shotgun (WGS) entry which is preliminary data.</text>
</comment>
<name>A0A1G2BY81_9BACT</name>
<evidence type="ECO:0000256" key="7">
    <source>
        <dbReference type="ARBA" id="ARBA00023004"/>
    </source>
</evidence>
<dbReference type="GO" id="GO:0051536">
    <property type="term" value="F:iron-sulfur cluster binding"/>
    <property type="evidence" value="ECO:0007669"/>
    <property type="project" value="UniProtKB-KW"/>
</dbReference>
<dbReference type="AlphaFoldDB" id="A0A1G2BY81"/>
<dbReference type="InterPro" id="IPR051457">
    <property type="entry name" value="2-oxoacid:Fd_oxidoreductase"/>
</dbReference>
<dbReference type="EMBL" id="MHKQ01000012">
    <property type="protein sequence ID" value="OGY94103.1"/>
    <property type="molecule type" value="Genomic_DNA"/>
</dbReference>
<evidence type="ECO:0000259" key="11">
    <source>
        <dbReference type="Pfam" id="PF12367"/>
    </source>
</evidence>
<dbReference type="GO" id="GO:0016625">
    <property type="term" value="F:oxidoreductase activity, acting on the aldehyde or oxo group of donors, iron-sulfur protein as acceptor"/>
    <property type="evidence" value="ECO:0007669"/>
    <property type="project" value="UniProtKB-ARBA"/>
</dbReference>
<keyword evidence="6" id="KW-0560">Oxidoreductase</keyword>
<evidence type="ECO:0000256" key="2">
    <source>
        <dbReference type="ARBA" id="ARBA00001964"/>
    </source>
</evidence>
<protein>
    <submittedName>
        <fullName evidence="12">2-oxoacid ferredoxin oxidoreductase</fullName>
    </submittedName>
</protein>
<evidence type="ECO:0000256" key="1">
    <source>
        <dbReference type="ARBA" id="ARBA00001946"/>
    </source>
</evidence>